<dbReference type="KEGG" id="adin:H7849_03425"/>
<feature type="transmembrane region" description="Helical" evidence="1">
    <location>
        <begin position="42"/>
        <end position="62"/>
    </location>
</feature>
<feature type="transmembrane region" description="Helical" evidence="1">
    <location>
        <begin position="97"/>
        <end position="117"/>
    </location>
</feature>
<feature type="transmembrane region" description="Helical" evidence="1">
    <location>
        <begin position="387"/>
        <end position="406"/>
    </location>
</feature>
<feature type="transmembrane region" description="Helical" evidence="1">
    <location>
        <begin position="418"/>
        <end position="437"/>
    </location>
</feature>
<accession>A0A7G8BKH0</accession>
<organism evidence="2 3">
    <name type="scientific">Alloacidobacterium dinghuense</name>
    <dbReference type="NCBI Taxonomy" id="2763107"/>
    <lineage>
        <taxon>Bacteria</taxon>
        <taxon>Pseudomonadati</taxon>
        <taxon>Acidobacteriota</taxon>
        <taxon>Terriglobia</taxon>
        <taxon>Terriglobales</taxon>
        <taxon>Acidobacteriaceae</taxon>
        <taxon>Alloacidobacterium</taxon>
    </lineage>
</organism>
<dbReference type="Proteomes" id="UP000515312">
    <property type="component" value="Chromosome"/>
</dbReference>
<feature type="transmembrane region" description="Helical" evidence="1">
    <location>
        <begin position="361"/>
        <end position="381"/>
    </location>
</feature>
<evidence type="ECO:0008006" key="4">
    <source>
        <dbReference type="Google" id="ProtNLM"/>
    </source>
</evidence>
<gene>
    <name evidence="2" type="ORF">H7849_03425</name>
</gene>
<protein>
    <recommendedName>
        <fullName evidence="4">Glycosyltransferase RgtA/B/C/D-like domain-containing protein</fullName>
    </recommendedName>
</protein>
<evidence type="ECO:0000313" key="2">
    <source>
        <dbReference type="EMBL" id="QNI33040.1"/>
    </source>
</evidence>
<evidence type="ECO:0000313" key="3">
    <source>
        <dbReference type="Proteomes" id="UP000515312"/>
    </source>
</evidence>
<reference evidence="2 3" key="1">
    <citation type="submission" date="2020-08" db="EMBL/GenBank/DDBJ databases">
        <title>Edaphobacter telluris sp. nov. and Acidobacterium dinghuensis sp. nov., two acidobacteria isolated from forest soil.</title>
        <authorList>
            <person name="Fu J."/>
            <person name="Qiu L."/>
        </authorList>
    </citation>
    <scope>NUCLEOTIDE SEQUENCE [LARGE SCALE GENOMIC DNA]</scope>
    <source>
        <strain evidence="2">4Y35</strain>
    </source>
</reference>
<dbReference type="EMBL" id="CP060394">
    <property type="protein sequence ID" value="QNI33040.1"/>
    <property type="molecule type" value="Genomic_DNA"/>
</dbReference>
<feature type="transmembrane region" description="Helical" evidence="1">
    <location>
        <begin position="178"/>
        <end position="195"/>
    </location>
</feature>
<feature type="transmembrane region" description="Helical" evidence="1">
    <location>
        <begin position="207"/>
        <end position="232"/>
    </location>
</feature>
<feature type="transmembrane region" description="Helical" evidence="1">
    <location>
        <begin position="337"/>
        <end position="354"/>
    </location>
</feature>
<evidence type="ECO:0000256" key="1">
    <source>
        <dbReference type="SAM" id="Phobius"/>
    </source>
</evidence>
<feature type="transmembrane region" description="Helical" evidence="1">
    <location>
        <begin position="244"/>
        <end position="266"/>
    </location>
</feature>
<dbReference type="AlphaFoldDB" id="A0A7G8BKH0"/>
<keyword evidence="1" id="KW-1133">Transmembrane helix</keyword>
<keyword evidence="3" id="KW-1185">Reference proteome</keyword>
<sequence length="570" mass="62244">MPRTGIAASAGKRPACGSDSILFPWEVAGVLMWQRFSFGEKIVLLLGLFFWLAFSIYAAPVFGGTDTFLFRDAACNLLHGQGFSTASFEHSHSFRPLLYASYTPLTQWTFLIFAALWHCRPATATLYNFVIAIAIDLAVLGLIVRRMQPGLMRTVAIVLIAVTLPVGYMGIQAERPEYITFLLLLLLLIALRSPLPLGRLVGCSIIASLAFLAEPIGGVFGSALIGGAIVLGRNGLQRKSVGGVVSRLAISAIAFLIPIGIVVGVYQHKDHASVARFIHQAKVGGLSRKETDDGRIHSADLNNGSVAPTDETHRLGAADKYVDALRFIKALGPLQEGVELSAMIVVLIWLVLLVRSKGNRWSIAALAFAGLVLFVAVFGVFPLQPNYLVLTRSLFPFVLLFDWAGCRGALRTEKVIEIVTVLNLIVLLPGLLLVSLMRLEGRESYLVAQKQVALLKSYLTSHTAQNNVVLAPSTHYYLYKEAFPNLYNPSYLSSQHDMSQVVAIANCDTASPFFIPGTKPLPEGVNPTKFKLFDSGSPSVSVTLLHRKLMSKNWTWSCDLYVSKSLEKPQ</sequence>
<keyword evidence="1" id="KW-0472">Membrane</keyword>
<keyword evidence="1" id="KW-0812">Transmembrane</keyword>
<proteinExistence type="predicted"/>
<dbReference type="RefSeq" id="WP_186744145.1">
    <property type="nucleotide sequence ID" value="NZ_CP060394.1"/>
</dbReference>
<feature type="transmembrane region" description="Helical" evidence="1">
    <location>
        <begin position="124"/>
        <end position="144"/>
    </location>
</feature>
<name>A0A7G8BKH0_9BACT</name>
<feature type="transmembrane region" description="Helical" evidence="1">
    <location>
        <begin position="150"/>
        <end position="171"/>
    </location>
</feature>